<protein>
    <submittedName>
        <fullName evidence="2">Chemotaxis protein CheW</fullName>
    </submittedName>
</protein>
<dbReference type="SMART" id="SM00260">
    <property type="entry name" value="CheW"/>
    <property type="match status" value="1"/>
</dbReference>
<evidence type="ECO:0000313" key="2">
    <source>
        <dbReference type="EMBL" id="RHK07205.1"/>
    </source>
</evidence>
<dbReference type="InterPro" id="IPR039315">
    <property type="entry name" value="CheW"/>
</dbReference>
<dbReference type="PANTHER" id="PTHR22617:SF23">
    <property type="entry name" value="CHEMOTAXIS PROTEIN CHEW"/>
    <property type="match status" value="1"/>
</dbReference>
<reference evidence="2 3" key="1">
    <citation type="submission" date="2018-08" db="EMBL/GenBank/DDBJ databases">
        <title>A genome reference for cultivated species of the human gut microbiota.</title>
        <authorList>
            <person name="Zou Y."/>
            <person name="Xue W."/>
            <person name="Luo G."/>
        </authorList>
    </citation>
    <scope>NUCLEOTIDE SEQUENCE [LARGE SCALE GENOMIC DNA]</scope>
    <source>
        <strain evidence="2 3">AF48-16</strain>
    </source>
</reference>
<dbReference type="Pfam" id="PF01584">
    <property type="entry name" value="CheW"/>
    <property type="match status" value="1"/>
</dbReference>
<dbReference type="InterPro" id="IPR002545">
    <property type="entry name" value="CheW-lke_dom"/>
</dbReference>
<dbReference type="PROSITE" id="PS50851">
    <property type="entry name" value="CHEW"/>
    <property type="match status" value="1"/>
</dbReference>
<dbReference type="Gene3D" id="2.30.30.40">
    <property type="entry name" value="SH3 Domains"/>
    <property type="match status" value="1"/>
</dbReference>
<accession>A0A415EV76</accession>
<dbReference type="Gene3D" id="2.40.50.180">
    <property type="entry name" value="CheA-289, Domain 4"/>
    <property type="match status" value="1"/>
</dbReference>
<name>A0A415EV76_ENTCA</name>
<dbReference type="Proteomes" id="UP000286288">
    <property type="component" value="Unassembled WGS sequence"/>
</dbReference>
<gene>
    <name evidence="2" type="ORF">DW084_04845</name>
</gene>
<dbReference type="AlphaFoldDB" id="A0A415EV76"/>
<evidence type="ECO:0000259" key="1">
    <source>
        <dbReference type="PROSITE" id="PS50851"/>
    </source>
</evidence>
<proteinExistence type="predicted"/>
<dbReference type="EMBL" id="QRMZ01000005">
    <property type="protein sequence ID" value="RHK07205.1"/>
    <property type="molecule type" value="Genomic_DNA"/>
</dbReference>
<organism evidence="2 3">
    <name type="scientific">Enterococcus casseliflavus</name>
    <name type="common">Enterococcus flavescens</name>
    <dbReference type="NCBI Taxonomy" id="37734"/>
    <lineage>
        <taxon>Bacteria</taxon>
        <taxon>Bacillati</taxon>
        <taxon>Bacillota</taxon>
        <taxon>Bacilli</taxon>
        <taxon>Lactobacillales</taxon>
        <taxon>Enterococcaceae</taxon>
        <taxon>Enterococcus</taxon>
    </lineage>
</organism>
<dbReference type="SUPFAM" id="SSF50341">
    <property type="entry name" value="CheW-like"/>
    <property type="match status" value="1"/>
</dbReference>
<sequence length="129" mass="14529">MQMILFKMAQQYYLISADSVDEVIDAPSFTKVPLAPEWMEGLINLRGSVVTVIRLAKLIPIMEPAYEKNILIMKKQEETKGVLVEEVIEVLDITEDDIQLSNQETEHAVGVVTIGEKVASVIQIDHMIF</sequence>
<dbReference type="GO" id="GO:0005829">
    <property type="term" value="C:cytosol"/>
    <property type="evidence" value="ECO:0007669"/>
    <property type="project" value="TreeGrafter"/>
</dbReference>
<dbReference type="GO" id="GO:0007165">
    <property type="term" value="P:signal transduction"/>
    <property type="evidence" value="ECO:0007669"/>
    <property type="project" value="InterPro"/>
</dbReference>
<evidence type="ECO:0000313" key="3">
    <source>
        <dbReference type="Proteomes" id="UP000286288"/>
    </source>
</evidence>
<dbReference type="PANTHER" id="PTHR22617">
    <property type="entry name" value="CHEMOTAXIS SENSOR HISTIDINE KINASE-RELATED"/>
    <property type="match status" value="1"/>
</dbReference>
<dbReference type="GO" id="GO:0006935">
    <property type="term" value="P:chemotaxis"/>
    <property type="evidence" value="ECO:0007669"/>
    <property type="project" value="InterPro"/>
</dbReference>
<feature type="domain" description="CheW-like" evidence="1">
    <location>
        <begin position="1"/>
        <end position="129"/>
    </location>
</feature>
<comment type="caution">
    <text evidence="2">The sequence shown here is derived from an EMBL/GenBank/DDBJ whole genome shotgun (WGS) entry which is preliminary data.</text>
</comment>
<dbReference type="InterPro" id="IPR036061">
    <property type="entry name" value="CheW-like_dom_sf"/>
</dbReference>